<comment type="caution">
    <text evidence="1">The sequence shown here is derived from an EMBL/GenBank/DDBJ whole genome shotgun (WGS) entry which is preliminary data.</text>
</comment>
<evidence type="ECO:0000313" key="2">
    <source>
        <dbReference type="Proteomes" id="UP001153954"/>
    </source>
</evidence>
<organism evidence="1 2">
    <name type="scientific">Euphydryas editha</name>
    <name type="common">Edith's checkerspot</name>
    <dbReference type="NCBI Taxonomy" id="104508"/>
    <lineage>
        <taxon>Eukaryota</taxon>
        <taxon>Metazoa</taxon>
        <taxon>Ecdysozoa</taxon>
        <taxon>Arthropoda</taxon>
        <taxon>Hexapoda</taxon>
        <taxon>Insecta</taxon>
        <taxon>Pterygota</taxon>
        <taxon>Neoptera</taxon>
        <taxon>Endopterygota</taxon>
        <taxon>Lepidoptera</taxon>
        <taxon>Glossata</taxon>
        <taxon>Ditrysia</taxon>
        <taxon>Papilionoidea</taxon>
        <taxon>Nymphalidae</taxon>
        <taxon>Nymphalinae</taxon>
        <taxon>Euphydryas</taxon>
    </lineage>
</organism>
<gene>
    <name evidence="1" type="ORF">EEDITHA_LOCUS18435</name>
</gene>
<sequence length="202" mass="21780">MNIRGSVLFRDHFTYVNLRAKNHFYLLIRSWLTQPTGGLGYTSGCAMGRSPPGCSPHSALSHQTSPVNPFTSHQIQGQLQSPLQSMQPMSMNSYNAINVPLDGSSSPGSAYAATGSFSPNRHHDIVTSSDAVSRFSFWPEGGSPSPNATGYVSTSSFSPRRHDAVTSSDAAGRFTFWPEVGVKEESSSSILSNATSYSKCFM</sequence>
<evidence type="ECO:0000313" key="1">
    <source>
        <dbReference type="EMBL" id="CAH2104000.1"/>
    </source>
</evidence>
<accession>A0AAU9V4L9</accession>
<name>A0AAU9V4L9_EUPED</name>
<protein>
    <submittedName>
        <fullName evidence="1">Uncharacterized protein</fullName>
    </submittedName>
</protein>
<dbReference type="Proteomes" id="UP001153954">
    <property type="component" value="Unassembled WGS sequence"/>
</dbReference>
<proteinExistence type="predicted"/>
<reference evidence="1" key="1">
    <citation type="submission" date="2022-03" db="EMBL/GenBank/DDBJ databases">
        <authorList>
            <person name="Tunstrom K."/>
        </authorList>
    </citation>
    <scope>NUCLEOTIDE SEQUENCE</scope>
</reference>
<dbReference type="AlphaFoldDB" id="A0AAU9V4L9"/>
<keyword evidence="2" id="KW-1185">Reference proteome</keyword>
<dbReference type="EMBL" id="CAKOGL010000026">
    <property type="protein sequence ID" value="CAH2104000.1"/>
    <property type="molecule type" value="Genomic_DNA"/>
</dbReference>